<dbReference type="EMBL" id="JAPFCC010000001">
    <property type="protein sequence ID" value="MCW7554072.1"/>
    <property type="molecule type" value="Genomic_DNA"/>
</dbReference>
<keyword evidence="1 5" id="KW-0645">Protease</keyword>
<keyword evidence="6" id="KW-1185">Reference proteome</keyword>
<feature type="domain" description="Peptidase C58 YopT-type" evidence="4">
    <location>
        <begin position="8"/>
        <end position="195"/>
    </location>
</feature>
<dbReference type="Pfam" id="PF03543">
    <property type="entry name" value="Peptidase_C58"/>
    <property type="match status" value="1"/>
</dbReference>
<dbReference type="Gene3D" id="3.90.70.20">
    <property type="match status" value="1"/>
</dbReference>
<reference evidence="5 6" key="1">
    <citation type="submission" date="2022-10" db="EMBL/GenBank/DDBJ databases">
        <title>High-quality genome sequences of two octocoral-associated bacteria, Endozoicomonas euniceicola EF212 and Endozoicomonas gorgoniicola PS125.</title>
        <authorList>
            <person name="Chiou Y.-J."/>
            <person name="Chen Y.-H."/>
        </authorList>
    </citation>
    <scope>NUCLEOTIDE SEQUENCE [LARGE SCALE GENOMIC DNA]</scope>
    <source>
        <strain evidence="5 6">PS125</strain>
    </source>
</reference>
<evidence type="ECO:0000256" key="2">
    <source>
        <dbReference type="ARBA" id="ARBA00022801"/>
    </source>
</evidence>
<name>A0ABT3MXF9_9GAMM</name>
<dbReference type="GO" id="GO:0006508">
    <property type="term" value="P:proteolysis"/>
    <property type="evidence" value="ECO:0007669"/>
    <property type="project" value="UniProtKB-KW"/>
</dbReference>
<evidence type="ECO:0000313" key="5">
    <source>
        <dbReference type="EMBL" id="MCW7554072.1"/>
    </source>
</evidence>
<accession>A0ABT3MXF9</accession>
<organism evidence="5 6">
    <name type="scientific">Endozoicomonas gorgoniicola</name>
    <dbReference type="NCBI Taxonomy" id="1234144"/>
    <lineage>
        <taxon>Bacteria</taxon>
        <taxon>Pseudomonadati</taxon>
        <taxon>Pseudomonadota</taxon>
        <taxon>Gammaproteobacteria</taxon>
        <taxon>Oceanospirillales</taxon>
        <taxon>Endozoicomonadaceae</taxon>
        <taxon>Endozoicomonas</taxon>
    </lineage>
</organism>
<dbReference type="RefSeq" id="WP_262563808.1">
    <property type="nucleotide sequence ID" value="NZ_JAPFCC010000001.1"/>
</dbReference>
<dbReference type="GO" id="GO:0008233">
    <property type="term" value="F:peptidase activity"/>
    <property type="evidence" value="ECO:0007669"/>
    <property type="project" value="UniProtKB-KW"/>
</dbReference>
<evidence type="ECO:0000259" key="4">
    <source>
        <dbReference type="Pfam" id="PF03543"/>
    </source>
</evidence>
<keyword evidence="2" id="KW-0378">Hydrolase</keyword>
<evidence type="ECO:0000256" key="3">
    <source>
        <dbReference type="ARBA" id="ARBA00022807"/>
    </source>
</evidence>
<gene>
    <name evidence="5" type="ORF">NX722_15895</name>
</gene>
<dbReference type="InterPro" id="IPR006473">
    <property type="entry name" value="Peptidase_C58_Yopt"/>
</dbReference>
<comment type="caution">
    <text evidence="5">The sequence shown here is derived from an EMBL/GenBank/DDBJ whole genome shotgun (WGS) entry which is preliminary data.</text>
</comment>
<sequence>MTMYDLVRQFKGVTVWEFSQAKEDIYLRIGKNGICDALSACWINYHAHNDSLANHLRQSGLDNREVLTLNHMIFLHDSLKNRVAASAVTTWLGMHGMISLTSDVNASDYPDVEYHIVTTLAKSYGCYAFVAFGVKDFVINRARTHAVAVWLGGSDYIKGDACFFEPNYGEFWFASKQDFFSFFPMYFQQRRERHGTREFLPEDKKAECWLVSTFALSNRAL</sequence>
<protein>
    <submittedName>
        <fullName evidence="5">YopT-type cysteine protease domain-containing protein</fullName>
    </submittedName>
</protein>
<evidence type="ECO:0000313" key="6">
    <source>
        <dbReference type="Proteomes" id="UP001209854"/>
    </source>
</evidence>
<dbReference type="InterPro" id="IPR038765">
    <property type="entry name" value="Papain-like_cys_pep_sf"/>
</dbReference>
<proteinExistence type="predicted"/>
<dbReference type="SUPFAM" id="SSF54001">
    <property type="entry name" value="Cysteine proteinases"/>
    <property type="match status" value="1"/>
</dbReference>
<evidence type="ECO:0000256" key="1">
    <source>
        <dbReference type="ARBA" id="ARBA00022670"/>
    </source>
</evidence>
<dbReference type="Proteomes" id="UP001209854">
    <property type="component" value="Unassembled WGS sequence"/>
</dbReference>
<keyword evidence="3" id="KW-0788">Thiol protease</keyword>